<comment type="caution">
    <text evidence="4">The sequence shown here is derived from an EMBL/GenBank/DDBJ whole genome shotgun (WGS) entry which is preliminary data.</text>
</comment>
<evidence type="ECO:0000259" key="2">
    <source>
        <dbReference type="Pfam" id="PF09967"/>
    </source>
</evidence>
<reference evidence="4" key="1">
    <citation type="journal article" date="2013" name="Environ. Microbiol.">
        <title>Microbiota from the distal guts of lean and obese adolescents exhibit partial functional redundancy besides clear differences in community structure.</title>
        <authorList>
            <person name="Ferrer M."/>
            <person name="Ruiz A."/>
            <person name="Lanza F."/>
            <person name="Haange S.B."/>
            <person name="Oberbach A."/>
            <person name="Till H."/>
            <person name="Bargiela R."/>
            <person name="Campoy C."/>
            <person name="Segura M.T."/>
            <person name="Richter M."/>
            <person name="von Bergen M."/>
            <person name="Seifert J."/>
            <person name="Suarez A."/>
        </authorList>
    </citation>
    <scope>NUCLEOTIDE SEQUENCE</scope>
</reference>
<feature type="compositionally biased region" description="Basic and acidic residues" evidence="1">
    <location>
        <begin position="237"/>
        <end position="279"/>
    </location>
</feature>
<evidence type="ECO:0000259" key="3">
    <source>
        <dbReference type="Pfam" id="PF13203"/>
    </source>
</evidence>
<feature type="compositionally biased region" description="Low complexity" evidence="1">
    <location>
        <begin position="193"/>
        <end position="203"/>
    </location>
</feature>
<dbReference type="InterPro" id="IPR025154">
    <property type="entry name" value="Put_metallopeptidase_dom"/>
</dbReference>
<dbReference type="SUPFAM" id="SSF81995">
    <property type="entry name" value="beta-sandwich domain of Sec23/24"/>
    <property type="match status" value="1"/>
</dbReference>
<dbReference type="AlphaFoldDB" id="K1UD34"/>
<organism evidence="4">
    <name type="scientific">human gut metagenome</name>
    <dbReference type="NCBI Taxonomy" id="408170"/>
    <lineage>
        <taxon>unclassified sequences</taxon>
        <taxon>metagenomes</taxon>
        <taxon>organismal metagenomes</taxon>
    </lineage>
</organism>
<dbReference type="EMBL" id="AJWZ01000670">
    <property type="protein sequence ID" value="EKC76130.1"/>
    <property type="molecule type" value="Genomic_DNA"/>
</dbReference>
<dbReference type="InterPro" id="IPR018698">
    <property type="entry name" value="VWA-like_dom"/>
</dbReference>
<dbReference type="PANTHER" id="PTHR38730:SF1">
    <property type="entry name" value="SLL7028 PROTEIN"/>
    <property type="match status" value="1"/>
</dbReference>
<feature type="domain" description="Putative metallopeptidase" evidence="3">
    <location>
        <begin position="8"/>
        <end position="250"/>
    </location>
</feature>
<feature type="compositionally biased region" description="Low complexity" evidence="1">
    <location>
        <begin position="134"/>
        <end position="185"/>
    </location>
</feature>
<protein>
    <submittedName>
        <fullName evidence="4">Uncharacterized protein</fullName>
    </submittedName>
</protein>
<feature type="compositionally biased region" description="Basic and acidic residues" evidence="1">
    <location>
        <begin position="209"/>
        <end position="226"/>
    </location>
</feature>
<sequence length="502" mass="57031">MKYDIAALKRKMLVKYPFFGSVVASVGYKENKDIQTVGTDGETIYYNPEYLEGLSVEEQTFIFAHEVCHIAFNHILRSEGKNPELWHIATDGVINQFLKRDGLKMAPGVVDMAEAINYDAEQLYEKLLQEKQQRQQQSGQGNSQQNHQQSSGGSQSENNQQQPQSQQDNGETQNQQQPQSQQQGNLGSGGSQGQEKQSQEQSGGESGEDSQKEDKSKQDVGHDTHSMWEQAVKKHKEQREKTDKKESLLDKLLGKDKEKTELEKKQEELESMGEKDAFKKNLEDKKKQLEELKEVISKQASQAGTSTNRDIRTVNNIGTAKPIIDWRYVLREAIKYDVDWSYKNATLEDGVVSANLEEQPMPETEIVLDTSGSINEVLLKNFLRECKNILQHTKLKVGCFDTEFYGFHEIRTEEDIEKMRFEGGGGTNFDVAVGAFSRRVENKIIFTDGKASMPDMPLDAIWIVFGGEKINPKGGKVIHIDNEQLERLYNYQMTNETKGRSR</sequence>
<evidence type="ECO:0000256" key="1">
    <source>
        <dbReference type="SAM" id="MobiDB-lite"/>
    </source>
</evidence>
<feature type="region of interest" description="Disordered" evidence="1">
    <location>
        <begin position="130"/>
        <end position="279"/>
    </location>
</feature>
<feature type="domain" description="VWA-like" evidence="2">
    <location>
        <begin position="366"/>
        <end position="481"/>
    </location>
</feature>
<name>K1UD34_9ZZZZ</name>
<gene>
    <name evidence="4" type="ORF">OBE_01000</name>
</gene>
<dbReference type="Pfam" id="PF09967">
    <property type="entry name" value="DUF2201"/>
    <property type="match status" value="1"/>
</dbReference>
<accession>K1UD34</accession>
<evidence type="ECO:0000313" key="4">
    <source>
        <dbReference type="EMBL" id="EKC76130.1"/>
    </source>
</evidence>
<proteinExistence type="predicted"/>
<dbReference type="PANTHER" id="PTHR38730">
    <property type="entry name" value="SLL7028 PROTEIN"/>
    <property type="match status" value="1"/>
</dbReference>
<dbReference type="Pfam" id="PF13203">
    <property type="entry name" value="DUF2201_N"/>
    <property type="match status" value="1"/>
</dbReference>